<evidence type="ECO:0000256" key="1">
    <source>
        <dbReference type="SAM" id="MobiDB-lite"/>
    </source>
</evidence>
<reference evidence="2" key="2">
    <citation type="submission" date="2018-05" db="EMBL/GenBank/DDBJ databases">
        <title>OmerRS3 (Oryza meridionalis Reference Sequence Version 3).</title>
        <authorList>
            <person name="Zhang J."/>
            <person name="Kudrna D."/>
            <person name="Lee S."/>
            <person name="Talag J."/>
            <person name="Welchert J."/>
            <person name="Wing R.A."/>
        </authorList>
    </citation>
    <scope>NUCLEOTIDE SEQUENCE [LARGE SCALE GENOMIC DNA]</scope>
    <source>
        <strain evidence="2">cv. OR44</strain>
    </source>
</reference>
<organism evidence="2">
    <name type="scientific">Oryza meridionalis</name>
    <dbReference type="NCBI Taxonomy" id="40149"/>
    <lineage>
        <taxon>Eukaryota</taxon>
        <taxon>Viridiplantae</taxon>
        <taxon>Streptophyta</taxon>
        <taxon>Embryophyta</taxon>
        <taxon>Tracheophyta</taxon>
        <taxon>Spermatophyta</taxon>
        <taxon>Magnoliopsida</taxon>
        <taxon>Liliopsida</taxon>
        <taxon>Poales</taxon>
        <taxon>Poaceae</taxon>
        <taxon>BOP clade</taxon>
        <taxon>Oryzoideae</taxon>
        <taxon>Oryzeae</taxon>
        <taxon>Oryzinae</taxon>
        <taxon>Oryza</taxon>
    </lineage>
</organism>
<accession>A0A0E0CJT2</accession>
<proteinExistence type="predicted"/>
<feature type="compositionally biased region" description="Basic residues" evidence="1">
    <location>
        <begin position="68"/>
        <end position="79"/>
    </location>
</feature>
<sequence length="86" mass="8626">MARAAATLSPLDLPGGEQQGALDVGLGGGEPLGTGTQQQGRETQPGPGLGEREDRRSDAAGGGASAASRHRVATPRSRRCSASSRC</sequence>
<dbReference type="EnsemblPlants" id="OMERI02G14770.1">
    <property type="protein sequence ID" value="OMERI02G14770.1"/>
    <property type="gene ID" value="OMERI02G14770"/>
</dbReference>
<reference evidence="2" key="1">
    <citation type="submission" date="2015-04" db="UniProtKB">
        <authorList>
            <consortium name="EnsemblPlants"/>
        </authorList>
    </citation>
    <scope>IDENTIFICATION</scope>
</reference>
<evidence type="ECO:0000313" key="3">
    <source>
        <dbReference type="Proteomes" id="UP000008021"/>
    </source>
</evidence>
<dbReference type="Gramene" id="OMERI02G14770.1">
    <property type="protein sequence ID" value="OMERI02G14770.1"/>
    <property type="gene ID" value="OMERI02G14770"/>
</dbReference>
<name>A0A0E0CJT2_9ORYZ</name>
<dbReference type="AlphaFoldDB" id="A0A0E0CJT2"/>
<keyword evidence="3" id="KW-1185">Reference proteome</keyword>
<protein>
    <submittedName>
        <fullName evidence="2">Uncharacterized protein</fullName>
    </submittedName>
</protein>
<dbReference type="HOGENOM" id="CLU_2501723_0_0_1"/>
<feature type="compositionally biased region" description="Low complexity" evidence="1">
    <location>
        <begin position="33"/>
        <end position="46"/>
    </location>
</feature>
<evidence type="ECO:0000313" key="2">
    <source>
        <dbReference type="EnsemblPlants" id="OMERI02G14770.1"/>
    </source>
</evidence>
<feature type="region of interest" description="Disordered" evidence="1">
    <location>
        <begin position="1"/>
        <end position="86"/>
    </location>
</feature>
<dbReference type="Proteomes" id="UP000008021">
    <property type="component" value="Chromosome 2"/>
</dbReference>